<feature type="domain" description="LIM zinc-binding" evidence="16">
    <location>
        <begin position="844"/>
        <end position="901"/>
    </location>
</feature>
<evidence type="ECO:0000313" key="18">
    <source>
        <dbReference type="Proteomes" id="UP001108240"/>
    </source>
</evidence>
<evidence type="ECO:0000256" key="15">
    <source>
        <dbReference type="SAM" id="MobiDB-lite"/>
    </source>
</evidence>
<evidence type="ECO:0000259" key="16">
    <source>
        <dbReference type="PROSITE" id="PS50023"/>
    </source>
</evidence>
<feature type="region of interest" description="Disordered" evidence="15">
    <location>
        <begin position="473"/>
        <end position="520"/>
    </location>
</feature>
<dbReference type="InterPro" id="IPR047075">
    <property type="entry name" value="Paxillin_TGFB1I1_LIM_dom1"/>
</dbReference>
<reference evidence="17" key="2">
    <citation type="submission" date="2025-09" db="UniProtKB">
        <authorList>
            <consortium name="Ensembl"/>
        </authorList>
    </citation>
    <scope>IDENTIFICATION</scope>
</reference>
<dbReference type="PROSITE" id="PS50023">
    <property type="entry name" value="LIM_DOMAIN_2"/>
    <property type="match status" value="4"/>
</dbReference>
<dbReference type="Proteomes" id="UP001108240">
    <property type="component" value="Unplaced"/>
</dbReference>
<keyword evidence="10" id="KW-0965">Cell junction</keyword>
<dbReference type="GO" id="GO:0005925">
    <property type="term" value="C:focal adhesion"/>
    <property type="evidence" value="ECO:0007669"/>
    <property type="project" value="UniProtKB-SubCell"/>
</dbReference>
<feature type="region of interest" description="Disordered" evidence="15">
    <location>
        <begin position="136"/>
        <end position="236"/>
    </location>
</feature>
<evidence type="ECO:0000256" key="8">
    <source>
        <dbReference type="ARBA" id="ARBA00022833"/>
    </source>
</evidence>
<evidence type="ECO:0000256" key="14">
    <source>
        <dbReference type="PROSITE-ProRule" id="PRU00125"/>
    </source>
</evidence>
<dbReference type="FunFam" id="2.10.110.10:FF:000018">
    <property type="entry name" value="Paxillin isoform 1"/>
    <property type="match status" value="1"/>
</dbReference>
<feature type="compositionally biased region" description="Polar residues" evidence="15">
    <location>
        <begin position="44"/>
        <end position="58"/>
    </location>
</feature>
<feature type="compositionally biased region" description="Low complexity" evidence="15">
    <location>
        <begin position="223"/>
        <end position="236"/>
    </location>
</feature>
<dbReference type="FunFam" id="2.10.110.10:FF:000008">
    <property type="entry name" value="Paxillin isoform 1"/>
    <property type="match status" value="1"/>
</dbReference>
<keyword evidence="5" id="KW-0597">Phosphoprotein</keyword>
<keyword evidence="6 14" id="KW-0479">Metal-binding</keyword>
<reference evidence="17" key="1">
    <citation type="submission" date="2025-08" db="UniProtKB">
        <authorList>
            <consortium name="Ensembl"/>
        </authorList>
    </citation>
    <scope>IDENTIFICATION</scope>
</reference>
<dbReference type="InterPro" id="IPR001904">
    <property type="entry name" value="Paxillin_Lim_dom4"/>
</dbReference>
<dbReference type="InterPro" id="IPR047072">
    <property type="entry name" value="Paxillin_Lim_dom2"/>
</dbReference>
<comment type="subcellular location">
    <subcellularLocation>
        <location evidence="2">Cell junction</location>
        <location evidence="2">Focal adhesion</location>
    </subcellularLocation>
    <subcellularLocation>
        <location evidence="3">Cytoplasm</location>
        <location evidence="3">Cell cortex</location>
    </subcellularLocation>
    <subcellularLocation>
        <location evidence="1">Cytoplasm</location>
        <location evidence="1">Cytoskeleton</location>
    </subcellularLocation>
</comment>
<keyword evidence="4" id="KW-0963">Cytoplasm</keyword>
<dbReference type="PANTHER" id="PTHR24216:SF64">
    <property type="entry name" value="PAXILLIN"/>
    <property type="match status" value="1"/>
</dbReference>
<dbReference type="GeneTree" id="ENSGT00940000158897"/>
<feature type="region of interest" description="Disordered" evidence="15">
    <location>
        <begin position="381"/>
        <end position="431"/>
    </location>
</feature>
<evidence type="ECO:0000313" key="17">
    <source>
        <dbReference type="Ensembl" id="ENSCCRP00000005148.2"/>
    </source>
</evidence>
<dbReference type="FunFam" id="2.10.110.10:FF:000012">
    <property type="entry name" value="Paxillin isoform 1"/>
    <property type="match status" value="1"/>
</dbReference>
<dbReference type="GO" id="GO:0046872">
    <property type="term" value="F:metal ion binding"/>
    <property type="evidence" value="ECO:0007669"/>
    <property type="project" value="UniProtKB-KW"/>
</dbReference>
<dbReference type="InterPro" id="IPR001781">
    <property type="entry name" value="Znf_LIM"/>
</dbReference>
<evidence type="ECO:0000256" key="7">
    <source>
        <dbReference type="ARBA" id="ARBA00022737"/>
    </source>
</evidence>
<evidence type="ECO:0000256" key="3">
    <source>
        <dbReference type="ARBA" id="ARBA00004544"/>
    </source>
</evidence>
<dbReference type="PANTHER" id="PTHR24216">
    <property type="entry name" value="PAXILLIN-RELATED"/>
    <property type="match status" value="1"/>
</dbReference>
<evidence type="ECO:0000256" key="10">
    <source>
        <dbReference type="ARBA" id="ARBA00022949"/>
    </source>
</evidence>
<evidence type="ECO:0000256" key="4">
    <source>
        <dbReference type="ARBA" id="ARBA00022490"/>
    </source>
</evidence>
<keyword evidence="11 14" id="KW-0440">LIM domain</keyword>
<dbReference type="AlphaFoldDB" id="A0A8C0YA18"/>
<feature type="domain" description="LIM zinc-binding" evidence="16">
    <location>
        <begin position="784"/>
        <end position="843"/>
    </location>
</feature>
<feature type="domain" description="LIM zinc-binding" evidence="16">
    <location>
        <begin position="666"/>
        <end position="725"/>
    </location>
</feature>
<keyword evidence="8 14" id="KW-0862">Zinc</keyword>
<dbReference type="Ensembl" id="ENSCCRT00000005694.2">
    <property type="protein sequence ID" value="ENSCCRP00000005148.2"/>
    <property type="gene ID" value="ENSCCRG00000003089.2"/>
</dbReference>
<dbReference type="CDD" id="cd09407">
    <property type="entry name" value="LIM2_Paxillin"/>
    <property type="match status" value="1"/>
</dbReference>
<organism evidence="17 18">
    <name type="scientific">Cyprinus carpio carpio</name>
    <dbReference type="NCBI Taxonomy" id="630221"/>
    <lineage>
        <taxon>Eukaryota</taxon>
        <taxon>Metazoa</taxon>
        <taxon>Chordata</taxon>
        <taxon>Craniata</taxon>
        <taxon>Vertebrata</taxon>
        <taxon>Euteleostomi</taxon>
        <taxon>Actinopterygii</taxon>
        <taxon>Neopterygii</taxon>
        <taxon>Teleostei</taxon>
        <taxon>Ostariophysi</taxon>
        <taxon>Cypriniformes</taxon>
        <taxon>Cyprinidae</taxon>
        <taxon>Cyprininae</taxon>
        <taxon>Cyprinus</taxon>
    </lineage>
</organism>
<name>A0A8C0YA18_CYPCA</name>
<dbReference type="Gene3D" id="2.10.110.10">
    <property type="entry name" value="Cysteine Rich Protein"/>
    <property type="match status" value="4"/>
</dbReference>
<dbReference type="GO" id="GO:0034446">
    <property type="term" value="P:substrate adhesion-dependent cell spreading"/>
    <property type="evidence" value="ECO:0007669"/>
    <property type="project" value="TreeGrafter"/>
</dbReference>
<dbReference type="CDD" id="cd09411">
    <property type="entry name" value="LIM4_Paxillin"/>
    <property type="match status" value="1"/>
</dbReference>
<feature type="region of interest" description="Disordered" evidence="15">
    <location>
        <begin position="27"/>
        <end position="112"/>
    </location>
</feature>
<evidence type="ECO:0000256" key="9">
    <source>
        <dbReference type="ARBA" id="ARBA00022889"/>
    </source>
</evidence>
<dbReference type="FunFam" id="2.10.110.10:FF:000009">
    <property type="entry name" value="Paxillin isoform 1"/>
    <property type="match status" value="1"/>
</dbReference>
<evidence type="ECO:0000256" key="2">
    <source>
        <dbReference type="ARBA" id="ARBA00004246"/>
    </source>
</evidence>
<accession>A0A8C0YA18</accession>
<keyword evidence="7" id="KW-0677">Repeat</keyword>
<evidence type="ECO:0000256" key="1">
    <source>
        <dbReference type="ARBA" id="ARBA00004245"/>
    </source>
</evidence>
<dbReference type="PROSITE" id="PS00478">
    <property type="entry name" value="LIM_DOMAIN_1"/>
    <property type="match status" value="3"/>
</dbReference>
<dbReference type="GO" id="GO:0005856">
    <property type="term" value="C:cytoskeleton"/>
    <property type="evidence" value="ECO:0007669"/>
    <property type="project" value="UniProtKB-SubCell"/>
</dbReference>
<dbReference type="CDD" id="cd09338">
    <property type="entry name" value="LIM3_Paxillin_like"/>
    <property type="match status" value="1"/>
</dbReference>
<evidence type="ECO:0000256" key="6">
    <source>
        <dbReference type="ARBA" id="ARBA00022723"/>
    </source>
</evidence>
<evidence type="ECO:0000256" key="11">
    <source>
        <dbReference type="ARBA" id="ARBA00023038"/>
    </source>
</evidence>
<evidence type="ECO:0000256" key="13">
    <source>
        <dbReference type="ARBA" id="ARBA00023808"/>
    </source>
</evidence>
<feature type="compositionally biased region" description="Polar residues" evidence="15">
    <location>
        <begin position="381"/>
        <end position="411"/>
    </location>
</feature>
<keyword evidence="12" id="KW-0206">Cytoskeleton</keyword>
<dbReference type="GO" id="GO:0007179">
    <property type="term" value="P:transforming growth factor beta receptor signaling pathway"/>
    <property type="evidence" value="ECO:0007669"/>
    <property type="project" value="TreeGrafter"/>
</dbReference>
<feature type="compositionally biased region" description="Polar residues" evidence="15">
    <location>
        <begin position="69"/>
        <end position="86"/>
    </location>
</feature>
<feature type="domain" description="LIM zinc-binding" evidence="16">
    <location>
        <begin position="726"/>
        <end position="783"/>
    </location>
</feature>
<sequence length="901" mass="97112">MDDLDALLADLESTTSLISKQAVFLPEETPYSCPTGSEYKDVSSPPQLTSPPAQTLNGSWVEKPESKHSSTQSFSSAPKSASPRVSQSEEEHVYSFPNKQKTTDSPAAVMSSSLGSNLSELDRLLLELNAVQHSTPSFATEEAYPPKPASNTQRYVPENGVSSVVKAAPPKIEKPKRSAPGRGIEDVRPSVESLLNELESSVPAPAPAPSVPVVPELREAQEETPAQQQARISASSATRELDELMASLSDFKVQSNSGSLSVKEDSLSTKESELPNIVVTENLTVPSVLVPESEVSDRSVPPQPSPNSAPLLLELHIVEELSTAAPESNSTVLYTSSMNHSEKVLVVSSTMSTAPESLLSPEPSEKSSNLLASSLWTREVNSPKTVDPKTSSPVSVTKNSPHVVPNASSPARTPRISSPVAKSPSPPQVIKGSNRIVDVKIPSPVTVTKTSSPVVVRKSPCPVTAVRATKSPVPGVLAKSPSPQPGITSKSPVPTTISLPAPPVSTLTLTPKPSKEKPESFEPGILGISLPCPKHHLEEALDKLLMSSLSQPEPVKFGEGAPASSEVNDDVLGLLHQLTPQGGIKDVTWMDDSLNPTSFPGASDGSLDLPLLQPSAVERLSASGQIMAQGKSSPASVPKQGNKLDNMLGSLQSDLNRLGVQTVAKGVCGACKKPIAGQVVTAMGRTWHPEHFVCTHCQEEIGSKNFFERDGQPYCEKDYHSLFSPRCYYCNGPILDRVVTALDRTWHPEHFFCAQCGSFFGPEGFHEKEGKAYCRKDYFDMFAPKCGGCARAILENYISALNALWHPECFVCRECFIPFVNGSFFEHEGQPYCEAHYHEHRGSLCSGCQKPITGRCITAMGKKFHPEHFVCAFCLKQLNKGTFKEQNDKPYCQSCFVKLFS</sequence>
<dbReference type="Pfam" id="PF00412">
    <property type="entry name" value="LIM"/>
    <property type="match status" value="4"/>
</dbReference>
<dbReference type="SUPFAM" id="SSF57716">
    <property type="entry name" value="Glucocorticoid receptor-like (DNA-binding domain)"/>
    <property type="match status" value="5"/>
</dbReference>
<protein>
    <recommendedName>
        <fullName evidence="13">Paxillin</fullName>
    </recommendedName>
</protein>
<feature type="compositionally biased region" description="Low complexity" evidence="15">
    <location>
        <begin position="192"/>
        <end position="203"/>
    </location>
</feature>
<feature type="compositionally biased region" description="Polar residues" evidence="15">
    <location>
        <begin position="97"/>
        <end position="112"/>
    </location>
</feature>
<keyword evidence="9" id="KW-0130">Cell adhesion</keyword>
<dbReference type="Pfam" id="PF03535">
    <property type="entry name" value="Paxillin"/>
    <property type="match status" value="1"/>
</dbReference>
<dbReference type="CDD" id="cd09336">
    <property type="entry name" value="LIM1_Paxillin_like"/>
    <property type="match status" value="1"/>
</dbReference>
<dbReference type="GO" id="GO:0043542">
    <property type="term" value="P:endothelial cell migration"/>
    <property type="evidence" value="ECO:0007669"/>
    <property type="project" value="TreeGrafter"/>
</dbReference>
<feature type="compositionally biased region" description="Polar residues" evidence="15">
    <location>
        <begin position="485"/>
        <end position="498"/>
    </location>
</feature>
<proteinExistence type="predicted"/>
<dbReference type="GO" id="GO:0005938">
    <property type="term" value="C:cell cortex"/>
    <property type="evidence" value="ECO:0007669"/>
    <property type="project" value="UniProtKB-SubCell"/>
</dbReference>
<dbReference type="SMART" id="SM00132">
    <property type="entry name" value="LIM"/>
    <property type="match status" value="4"/>
</dbReference>
<evidence type="ECO:0000256" key="5">
    <source>
        <dbReference type="ARBA" id="ARBA00022553"/>
    </source>
</evidence>
<keyword evidence="18" id="KW-1185">Reference proteome</keyword>
<evidence type="ECO:0000256" key="12">
    <source>
        <dbReference type="ARBA" id="ARBA00023212"/>
    </source>
</evidence>